<protein>
    <submittedName>
        <fullName evidence="3">Kinesin-like protein</fullName>
    </submittedName>
</protein>
<feature type="region of interest" description="Disordered" evidence="1">
    <location>
        <begin position="938"/>
        <end position="969"/>
    </location>
</feature>
<reference evidence="3" key="1">
    <citation type="submission" date="2022-09" db="EMBL/GenBank/DDBJ databases">
        <title>Fusarium specimens isolated from Avocado Roots.</title>
        <authorList>
            <person name="Stajich J."/>
            <person name="Roper C."/>
            <person name="Heimlech-Rivalta G."/>
        </authorList>
    </citation>
    <scope>NUCLEOTIDE SEQUENCE</scope>
    <source>
        <strain evidence="3">CF00136</strain>
    </source>
</reference>
<comment type="caution">
    <text evidence="3">The sequence shown here is derived from an EMBL/GenBank/DDBJ whole genome shotgun (WGS) entry which is preliminary data.</text>
</comment>
<dbReference type="Gene3D" id="3.30.1490.40">
    <property type="match status" value="1"/>
</dbReference>
<feature type="compositionally biased region" description="Low complexity" evidence="1">
    <location>
        <begin position="1151"/>
        <end position="1165"/>
    </location>
</feature>
<evidence type="ECO:0000313" key="4">
    <source>
        <dbReference type="Proteomes" id="UP001152049"/>
    </source>
</evidence>
<feature type="compositionally biased region" description="Low complexity" evidence="1">
    <location>
        <begin position="1269"/>
        <end position="1282"/>
    </location>
</feature>
<evidence type="ECO:0000259" key="2">
    <source>
        <dbReference type="PROSITE" id="PS50829"/>
    </source>
</evidence>
<feature type="compositionally biased region" description="Polar residues" evidence="1">
    <location>
        <begin position="1043"/>
        <end position="1052"/>
    </location>
</feature>
<organism evidence="3 4">
    <name type="scientific">Fusarium torreyae</name>
    <dbReference type="NCBI Taxonomy" id="1237075"/>
    <lineage>
        <taxon>Eukaryota</taxon>
        <taxon>Fungi</taxon>
        <taxon>Dikarya</taxon>
        <taxon>Ascomycota</taxon>
        <taxon>Pezizomycotina</taxon>
        <taxon>Sordariomycetes</taxon>
        <taxon>Hypocreomycetidae</taxon>
        <taxon>Hypocreales</taxon>
        <taxon>Nectriaceae</taxon>
        <taxon>Fusarium</taxon>
    </lineage>
</organism>
<feature type="compositionally biased region" description="Low complexity" evidence="1">
    <location>
        <begin position="1437"/>
        <end position="1450"/>
    </location>
</feature>
<feature type="compositionally biased region" description="Low complexity" evidence="1">
    <location>
        <begin position="1320"/>
        <end position="1333"/>
    </location>
</feature>
<dbReference type="SMART" id="SM00444">
    <property type="entry name" value="GYF"/>
    <property type="match status" value="1"/>
</dbReference>
<dbReference type="CDD" id="cd00072">
    <property type="entry name" value="GYF"/>
    <property type="match status" value="1"/>
</dbReference>
<evidence type="ECO:0000256" key="1">
    <source>
        <dbReference type="SAM" id="MobiDB-lite"/>
    </source>
</evidence>
<dbReference type="PANTHER" id="PTHR14445:SF36">
    <property type="entry name" value="FI03272P-RELATED"/>
    <property type="match status" value="1"/>
</dbReference>
<feature type="compositionally biased region" description="Basic and acidic residues" evidence="1">
    <location>
        <begin position="1222"/>
        <end position="1234"/>
    </location>
</feature>
<feature type="region of interest" description="Disordered" evidence="1">
    <location>
        <begin position="1412"/>
        <end position="1473"/>
    </location>
</feature>
<feature type="region of interest" description="Disordered" evidence="1">
    <location>
        <begin position="179"/>
        <end position="543"/>
    </location>
</feature>
<dbReference type="OrthoDB" id="48509at2759"/>
<dbReference type="InterPro" id="IPR051640">
    <property type="entry name" value="GRB10-interact_GYF"/>
</dbReference>
<feature type="compositionally biased region" description="Low complexity" evidence="1">
    <location>
        <begin position="52"/>
        <end position="61"/>
    </location>
</feature>
<dbReference type="EMBL" id="JAOQAZ010000017">
    <property type="protein sequence ID" value="KAJ4257565.1"/>
    <property type="molecule type" value="Genomic_DNA"/>
</dbReference>
<sequence length="1473" mass="153223">MPTNLPSSFASAAAGQNANSRGGRTDGRGATSGDWARRDGRSTNGTLTFRRSSTTPLGQPSSQPPLPSDHAVQPPTADSPVALVTASASTYELPPARYTKEDLLDMFRPQKPADDATRLFASGWNPGQVNGHAPRGWGKSNDNHIPQEPGACWDQSGDVTPMGLQDMSLDEKEAFNTEINSPLKPPTQNKDAHQGGVNGRKASLSQGASNTFGVSSPSSATRPGTRRRETTDSNPYGGGTLASPTAAGRFSRDDPSYWFPQRNTDLRESEPDESDGEPFSREAPRKLPPFGNLMRSNTGGIGGVGSIWPPSNQTTPGAGGFGNFALTSSPAVGDKRVGGASSGSRLAHLIPKDSSDNLGGKAAESPNPLNQQSWRSRPRTDTDPFGDDTLSGSAILGGAQDTDTAGLPQQGNRAGTLGTPIKGSAGDFGMSGLNLGGHGDDGPVSPSETNPYRSPPAERHGHDDSDANDDKSHGVNLHDAPSNFGSIGRGFGGYDGGDRSQTSSVGAKGYPSLNTLSGWPSAPGGPTIGTPDRERPNLGSAFGSSLFSPIGELQSPGLSNLNNVFGPAGSGGLGTGSIGRGSKMGSLFPAAMQAQMQAHEHENNLSDSMPDLRQGNPLGAIGRSNFGIPSRDTESPMRPNRGVFEELFPSSDASRTQGVFSTGESSHPTTTATAPQSFTPVGGGLPFGGSQGGTEPPAAQVRQMVMPDRMRWVYLDPQGQVQGPFTGLEMNDWYKANFFTPDLRVKKVEDPEFEPLGQLIRRIGNSREPFLVPQIGIPHGPPTQAGPFSPQGNSGVVPPLSGVFPSFGRTLTAEEQNNLERRKQEEQYLMVQQREYVMRAQAMTKFPIPGPMLQHHSSAHSLQSQPSFGSISSPNPIGMPPHQQPIGAMPPSGSFFDGAGPVGSQTSAPSGSGNGDPFRDDDLTNLTNTERQVLANLQGAGAPQPIGAPAADSGMRAGLPDTENLEQDSEGFKERLQEFEDYRAQIEAEQAAKAEEAGEDEPSDEPSASETAPEENEPRVEAPVLTGKAARAARKKANEDALSLTQQVQKTQAAAAAAAAQPVEPDMPMPFPPPASTGTPLPAPTAQRARSNLPEQYNRSQTGTPDSASVNAQPPPLAPWAKDHGTESHKGPSLKEIQEAEARKAAKAEEAAAAQRKAILEQEAAALREREKSAAVSNAGLPATSTWGHGSPAPSASPWSKPGPSKTASTSTPSASAASKKTLAEIQREEELRKQKASQASVQTGTPTSVSKSYANLAGKPGQSTLTNAASAAAAAAAAAAVAPPPGSGWATVGAGGKVKVPTGPSSQGRSVSAAGMKPITSPVKSVSKPVTSGNGKVDGGNTAMEEFNKWVGRELSRGITGVNDIASFQAALDVLPLDTGLIADAVYANSTTMDGRHFAEEFVRRKKLAERGVVEKQPDNKGGNGGGWSEVAKKGSSSTAAATTSAATSPRDDATMQAAGFKVVPGRKKGKK</sequence>
<gene>
    <name evidence="3" type="primary">SMY2</name>
    <name evidence="3" type="ORF">NW762_008689</name>
</gene>
<feature type="domain" description="GYF" evidence="2">
    <location>
        <begin position="709"/>
        <end position="757"/>
    </location>
</feature>
<feature type="compositionally biased region" description="Polar residues" evidence="1">
    <location>
        <begin position="401"/>
        <end position="413"/>
    </location>
</feature>
<feature type="compositionally biased region" description="Polar residues" evidence="1">
    <location>
        <begin position="42"/>
        <end position="51"/>
    </location>
</feature>
<keyword evidence="4" id="KW-1185">Reference proteome</keyword>
<dbReference type="InterPro" id="IPR035445">
    <property type="entry name" value="GYF-like_dom_sf"/>
</dbReference>
<proteinExistence type="predicted"/>
<feature type="compositionally biased region" description="Polar residues" evidence="1">
    <location>
        <begin position="203"/>
        <end position="222"/>
    </location>
</feature>
<dbReference type="PANTHER" id="PTHR14445">
    <property type="entry name" value="GRB10 INTERACTING GYF PROTEIN"/>
    <property type="match status" value="1"/>
</dbReference>
<feature type="region of interest" description="Disordered" evidence="1">
    <location>
        <begin position="123"/>
        <end position="142"/>
    </location>
</feature>
<feature type="compositionally biased region" description="Polar residues" evidence="1">
    <location>
        <begin position="1088"/>
        <end position="1112"/>
    </location>
</feature>
<dbReference type="InterPro" id="IPR003169">
    <property type="entry name" value="GYF"/>
</dbReference>
<dbReference type="GO" id="GO:0005829">
    <property type="term" value="C:cytosol"/>
    <property type="evidence" value="ECO:0007669"/>
    <property type="project" value="TreeGrafter"/>
</dbReference>
<feature type="compositionally biased region" description="Low complexity" evidence="1">
    <location>
        <begin position="938"/>
        <end position="951"/>
    </location>
</feature>
<feature type="compositionally biased region" description="Low complexity" evidence="1">
    <location>
        <begin position="1190"/>
        <end position="1221"/>
    </location>
</feature>
<dbReference type="Proteomes" id="UP001152049">
    <property type="component" value="Unassembled WGS sequence"/>
</dbReference>
<feature type="compositionally biased region" description="Polar residues" evidence="1">
    <location>
        <begin position="1"/>
        <end position="22"/>
    </location>
</feature>
<feature type="compositionally biased region" description="Basic and acidic residues" evidence="1">
    <location>
        <begin position="981"/>
        <end position="996"/>
    </location>
</feature>
<evidence type="ECO:0000313" key="3">
    <source>
        <dbReference type="EMBL" id="KAJ4257565.1"/>
    </source>
</evidence>
<feature type="compositionally biased region" description="Pro residues" evidence="1">
    <location>
        <begin position="1065"/>
        <end position="1075"/>
    </location>
</feature>
<dbReference type="Pfam" id="PF02213">
    <property type="entry name" value="GYF"/>
    <property type="match status" value="1"/>
</dbReference>
<feature type="region of interest" description="Disordered" evidence="1">
    <location>
        <begin position="1320"/>
        <end position="1341"/>
    </location>
</feature>
<feature type="compositionally biased region" description="Low complexity" evidence="1">
    <location>
        <begin position="1053"/>
        <end position="1064"/>
    </location>
</feature>
<name>A0A9W8VCR1_9HYPO</name>
<dbReference type="PROSITE" id="PS50829">
    <property type="entry name" value="GYF"/>
    <property type="match status" value="1"/>
</dbReference>
<dbReference type="SUPFAM" id="SSF55277">
    <property type="entry name" value="GYF domain"/>
    <property type="match status" value="1"/>
</dbReference>
<feature type="region of interest" description="Disordered" evidence="1">
    <location>
        <begin position="981"/>
        <end position="1296"/>
    </location>
</feature>
<feature type="compositionally biased region" description="Basic and acidic residues" evidence="1">
    <location>
        <begin position="1136"/>
        <end position="1150"/>
    </location>
</feature>
<feature type="compositionally biased region" description="Low complexity" evidence="1">
    <location>
        <begin position="854"/>
        <end position="867"/>
    </location>
</feature>
<feature type="region of interest" description="Disordered" evidence="1">
    <location>
        <begin position="1"/>
        <end position="79"/>
    </location>
</feature>
<feature type="region of interest" description="Disordered" evidence="1">
    <location>
        <begin position="651"/>
        <end position="679"/>
    </location>
</feature>
<feature type="region of interest" description="Disordered" evidence="1">
    <location>
        <begin position="848"/>
        <end position="924"/>
    </location>
</feature>
<feature type="compositionally biased region" description="Basic and acidic residues" evidence="1">
    <location>
        <begin position="456"/>
        <end position="473"/>
    </location>
</feature>
<feature type="compositionally biased region" description="Polar residues" evidence="1">
    <location>
        <begin position="1237"/>
        <end position="1254"/>
    </location>
</feature>
<feature type="compositionally biased region" description="Basic and acidic residues" evidence="1">
    <location>
        <begin position="1121"/>
        <end position="1130"/>
    </location>
</feature>
<accession>A0A9W8VCR1</accession>
<feature type="compositionally biased region" description="Low complexity" evidence="1">
    <location>
        <begin position="1076"/>
        <end position="1086"/>
    </location>
</feature>